<evidence type="ECO:0000256" key="1">
    <source>
        <dbReference type="SAM" id="SignalP"/>
    </source>
</evidence>
<name>A0A0K0EYH5_STRVS</name>
<evidence type="ECO:0000313" key="3">
    <source>
        <dbReference type="WBParaSite" id="SVE_0158300.1"/>
    </source>
</evidence>
<feature type="signal peptide" evidence="1">
    <location>
        <begin position="1"/>
        <end position="17"/>
    </location>
</feature>
<proteinExistence type="predicted"/>
<reference evidence="3" key="2">
    <citation type="submission" date="2015-08" db="UniProtKB">
        <authorList>
            <consortium name="WormBaseParasite"/>
        </authorList>
    </citation>
    <scope>IDENTIFICATION</scope>
</reference>
<dbReference type="AlphaFoldDB" id="A0A0K0EYH5"/>
<reference evidence="2" key="1">
    <citation type="submission" date="2014-07" db="EMBL/GenBank/DDBJ databases">
        <authorList>
            <person name="Martin A.A"/>
            <person name="De Silva N."/>
        </authorList>
    </citation>
    <scope>NUCLEOTIDE SEQUENCE</scope>
</reference>
<accession>A0A0K0EYH5</accession>
<protein>
    <submittedName>
        <fullName evidence="3">LAGLIDADG_2 domain-containing protein</fullName>
    </submittedName>
</protein>
<sequence>MISFRLLLVFLFLKTAAIRLFRKKLYQTCVAGIITCKYLPNRNYVISIVEGSPNLRESFTLIKETVPYGHKFLLCGSIYKHKKPGLFVKIIHTCTSTNRQFYKLFLQDIDQKFIKGVKRNKFKLREPYILGKVELSNYPSVYLSRYINRRASQ</sequence>
<dbReference type="Proteomes" id="UP000035680">
    <property type="component" value="Unassembled WGS sequence"/>
</dbReference>
<feature type="chain" id="PRO_5005328826" evidence="1">
    <location>
        <begin position="18"/>
        <end position="153"/>
    </location>
</feature>
<keyword evidence="1" id="KW-0732">Signal</keyword>
<dbReference type="WBParaSite" id="SVE_0158300.1">
    <property type="protein sequence ID" value="SVE_0158300.1"/>
    <property type="gene ID" value="SVE_0158300"/>
</dbReference>
<organism evidence="2 3">
    <name type="scientific">Strongyloides venezuelensis</name>
    <name type="common">Threadworm</name>
    <dbReference type="NCBI Taxonomy" id="75913"/>
    <lineage>
        <taxon>Eukaryota</taxon>
        <taxon>Metazoa</taxon>
        <taxon>Ecdysozoa</taxon>
        <taxon>Nematoda</taxon>
        <taxon>Chromadorea</taxon>
        <taxon>Rhabditida</taxon>
        <taxon>Tylenchina</taxon>
        <taxon>Panagrolaimomorpha</taxon>
        <taxon>Strongyloidoidea</taxon>
        <taxon>Strongyloididae</taxon>
        <taxon>Strongyloides</taxon>
    </lineage>
</organism>
<keyword evidence="2" id="KW-1185">Reference proteome</keyword>
<evidence type="ECO:0000313" key="2">
    <source>
        <dbReference type="Proteomes" id="UP000035680"/>
    </source>
</evidence>